<comment type="caution">
    <text evidence="7">The sequence shown here is derived from an EMBL/GenBank/DDBJ whole genome shotgun (WGS) entry which is preliminary data.</text>
</comment>
<dbReference type="PROSITE" id="PS51898">
    <property type="entry name" value="TYR_RECOMBINASE"/>
    <property type="match status" value="1"/>
</dbReference>
<protein>
    <submittedName>
        <fullName evidence="7">Tyrosine-type recombinase/integrase</fullName>
    </submittedName>
</protein>
<feature type="region of interest" description="Disordered" evidence="5">
    <location>
        <begin position="314"/>
        <end position="334"/>
    </location>
</feature>
<dbReference type="PANTHER" id="PTHR30349:SF41">
    <property type="entry name" value="INTEGRASE_RECOMBINASE PROTEIN MJ0367-RELATED"/>
    <property type="match status" value="1"/>
</dbReference>
<dbReference type="RefSeq" id="WP_276732711.1">
    <property type="nucleotide sequence ID" value="NZ_JAFKMR010000037.1"/>
</dbReference>
<dbReference type="InterPro" id="IPR013762">
    <property type="entry name" value="Integrase-like_cat_sf"/>
</dbReference>
<name>A0A8I1SVG8_THIA3</name>
<dbReference type="InterPro" id="IPR002104">
    <property type="entry name" value="Integrase_catalytic"/>
</dbReference>
<dbReference type="InterPro" id="IPR011010">
    <property type="entry name" value="DNA_brk_join_enz"/>
</dbReference>
<dbReference type="Pfam" id="PF00589">
    <property type="entry name" value="Phage_integrase"/>
    <property type="match status" value="1"/>
</dbReference>
<dbReference type="PANTHER" id="PTHR30349">
    <property type="entry name" value="PHAGE INTEGRASE-RELATED"/>
    <property type="match status" value="1"/>
</dbReference>
<evidence type="ECO:0000256" key="2">
    <source>
        <dbReference type="ARBA" id="ARBA00022908"/>
    </source>
</evidence>
<reference evidence="7" key="1">
    <citation type="submission" date="2021-02" db="EMBL/GenBank/DDBJ databases">
        <title>Thiocyanate and organic carbon inputs drive convergent selection for specific autotrophic Afipia and Thiobacillus strains within complex microbiomes.</title>
        <authorList>
            <person name="Huddy R.J."/>
            <person name="Sachdeva R."/>
            <person name="Kadzinga F."/>
            <person name="Kantor R.S."/>
            <person name="Harrison S.T.L."/>
            <person name="Banfield J.F."/>
        </authorList>
    </citation>
    <scope>NUCLEOTIDE SEQUENCE</scope>
    <source>
        <strain evidence="7">SCN18_13_7_16_R3_B_64_19</strain>
    </source>
</reference>
<keyword evidence="2" id="KW-0229">DNA integration</keyword>
<feature type="region of interest" description="Disordered" evidence="5">
    <location>
        <begin position="1"/>
        <end position="21"/>
    </location>
</feature>
<evidence type="ECO:0000256" key="4">
    <source>
        <dbReference type="ARBA" id="ARBA00023172"/>
    </source>
</evidence>
<proteinExistence type="inferred from homology"/>
<gene>
    <name evidence="7" type="ORF">J0I24_15350</name>
</gene>
<evidence type="ECO:0000259" key="6">
    <source>
        <dbReference type="PROSITE" id="PS51898"/>
    </source>
</evidence>
<organism evidence="7 8">
    <name type="scientific">Thiomonas arsenitoxydans (strain DSM 22701 / CIP 110005 / 3As)</name>
    <dbReference type="NCBI Taxonomy" id="426114"/>
    <lineage>
        <taxon>Bacteria</taxon>
        <taxon>Pseudomonadati</taxon>
        <taxon>Pseudomonadota</taxon>
        <taxon>Betaproteobacteria</taxon>
        <taxon>Burkholderiales</taxon>
        <taxon>Thiomonas</taxon>
    </lineage>
</organism>
<dbReference type="SUPFAM" id="SSF56349">
    <property type="entry name" value="DNA breaking-rejoining enzymes"/>
    <property type="match status" value="1"/>
</dbReference>
<feature type="domain" description="Tyr recombinase" evidence="6">
    <location>
        <begin position="476"/>
        <end position="710"/>
    </location>
</feature>
<dbReference type="AlphaFoldDB" id="A0A8I1SVG8"/>
<dbReference type="GO" id="GO:0003677">
    <property type="term" value="F:DNA binding"/>
    <property type="evidence" value="ECO:0007669"/>
    <property type="project" value="UniProtKB-KW"/>
</dbReference>
<dbReference type="InterPro" id="IPR050090">
    <property type="entry name" value="Tyrosine_recombinase_XerCD"/>
</dbReference>
<accession>A0A8I1SVG8</accession>
<evidence type="ECO:0000256" key="1">
    <source>
        <dbReference type="ARBA" id="ARBA00008857"/>
    </source>
</evidence>
<keyword evidence="3" id="KW-0238">DNA-binding</keyword>
<evidence type="ECO:0000313" key="8">
    <source>
        <dbReference type="Proteomes" id="UP000664800"/>
    </source>
</evidence>
<evidence type="ECO:0000313" key="7">
    <source>
        <dbReference type="EMBL" id="MBN8745655.1"/>
    </source>
</evidence>
<keyword evidence="4" id="KW-0233">DNA recombination</keyword>
<dbReference type="GO" id="GO:0015074">
    <property type="term" value="P:DNA integration"/>
    <property type="evidence" value="ECO:0007669"/>
    <property type="project" value="UniProtKB-KW"/>
</dbReference>
<evidence type="ECO:0000256" key="3">
    <source>
        <dbReference type="ARBA" id="ARBA00023125"/>
    </source>
</evidence>
<dbReference type="Gene3D" id="1.10.443.10">
    <property type="entry name" value="Intergrase catalytic core"/>
    <property type="match status" value="1"/>
</dbReference>
<dbReference type="EMBL" id="JAFKMR010000037">
    <property type="protein sequence ID" value="MBN8745655.1"/>
    <property type="molecule type" value="Genomic_DNA"/>
</dbReference>
<dbReference type="GO" id="GO:0006310">
    <property type="term" value="P:DNA recombination"/>
    <property type="evidence" value="ECO:0007669"/>
    <property type="project" value="UniProtKB-KW"/>
</dbReference>
<sequence length="1032" mass="114312">MSDWKGFAVAASEPQAAENGLQQRRANAEHHRARIQAQVREWIAQQGLQDWLQGCPDLVIPDETVQALRQRIDQTFTGAERRWATNFLSAGLERGRLERGWSVRVPPRILVLRGPTPPLNALTFPALTQEGLIDQALQAHWQRSAQTGAEITFEQILISAIWSSALIGEDRIRQVAAALRANTLRVSPDGRWVWTEWTDRSGNWQRHLFDPFTAQLALRWFDQRRDSPPLSGEADSSPSVARPIWKALKRFLDVQSLGLDSYTDFVRCAQAKWHYRLPPFLAQAARGLVANACLPPHAWWRLLMGQRLAPEPIPAPTVERTGPGRASATPSSPDAIVPSTELRRLLRAAPQRAPQIARALRRFVQQHVSDPNRLEVVLAGWLIGLLQPSGRKGIRLSSARELLARVDRKLAAVLGTHLPDEVTVWDDAIQSIVQATGERHRSNIATALQQLDTFVRAHKRWDSPAPDLDEGMGSSVDAQLITESEFVSVRQTLRRSAQPRHCQAAAILGYRCGLRRTEIRGLRWIDVQWRPQPLLFVRSHAGRALKRDSGRRVLPLSAFCTQEELDLLRRIHAETERLLQNSPDFRQTALFLPDPQAPDQPRPEEALFNPVQAAMRAVCGEPSLRFHHLRHSAANALLAQFMDDLTPGAAALLGLKPESIAPKRQALLGLGEAQRPLLWAVAAFMGHATPQTTLGSYVHLLDLLLGQAVQHEASSPPSKVIAWLAGSTVNWVDVQQHRLGPSSSWVVRSAHWVKKLATSSAHAQSLCCPWPAEPPSGGAPSAGQPSPVDSALMNITDALALLAALRRVPYDTESVRPVSDTVAQRIHQVMERWAQLRGTSPARHTRTERPVAPMVVGHLRLERPRTLKQLRSRALRTTAQSALEAWRKWSQADAAAAEQALSLHWRLHDSDDHAVAFTALEDARQWKQMLDTLSMHSPALQAHALSWQLQPALRSAHTATEQVHHWATALGGAVTISVQAARSFHPSHPSPPDGQLRVIDAAHGKARPGGLIAALDAAAYVMTISILVRKGP</sequence>
<dbReference type="Proteomes" id="UP000664800">
    <property type="component" value="Unassembled WGS sequence"/>
</dbReference>
<evidence type="ECO:0000256" key="5">
    <source>
        <dbReference type="SAM" id="MobiDB-lite"/>
    </source>
</evidence>
<comment type="similarity">
    <text evidence="1">Belongs to the 'phage' integrase family.</text>
</comment>